<dbReference type="GO" id="GO:0016020">
    <property type="term" value="C:membrane"/>
    <property type="evidence" value="ECO:0007669"/>
    <property type="project" value="UniProtKB-SubCell"/>
</dbReference>
<evidence type="ECO:0000313" key="8">
    <source>
        <dbReference type="Proteomes" id="UP000198926"/>
    </source>
</evidence>
<keyword evidence="3" id="KW-1133">Transmembrane helix</keyword>
<feature type="domain" description="NarX-like N-terminal" evidence="6">
    <location>
        <begin position="56"/>
        <end position="148"/>
    </location>
</feature>
<accession>A0A1I6MCC2</accession>
<keyword evidence="8" id="KW-1185">Reference proteome</keyword>
<dbReference type="InterPro" id="IPR029095">
    <property type="entry name" value="NarX-like_N"/>
</dbReference>
<reference evidence="7 8" key="1">
    <citation type="submission" date="2016-10" db="EMBL/GenBank/DDBJ databases">
        <authorList>
            <person name="de Groot N.N."/>
        </authorList>
    </citation>
    <scope>NUCLEOTIDE SEQUENCE [LARGE SCALE GENOMIC DNA]</scope>
    <source>
        <strain evidence="7 8">DSM 29433</strain>
    </source>
</reference>
<dbReference type="OrthoDB" id="952521at2"/>
<evidence type="ECO:0000259" key="6">
    <source>
        <dbReference type="Pfam" id="PF13675"/>
    </source>
</evidence>
<evidence type="ECO:0000256" key="3">
    <source>
        <dbReference type="ARBA" id="ARBA00022989"/>
    </source>
</evidence>
<sequence length="316" mass="34514">MSFMRLRVLRVSGSLATALVSGSLLITTPTFAQQSANSDLNVLTEVALASDASERLELVSRLRTLSQQLAAATCTLTSGVVPEEGEAVLHQAKQDFDRYIAALRYGDPELGTLVAETDRKILHDIDEVEAEWALVAEAVLAVLADPTDIESAHFVDDHNLKLLELTNQLASDVRGHYTNPFQVSARDSMMIELAGRQLMLTQKMAKDSFEIWTGYNAEAAAEDLAATMQIFGASLEALRHGLPAAGIAPAPNDVIAEDLDGLLSRWSVIEANLQAQLDGAVLSEEQKALVFHEFQVELAELKLLLTHYREHAERLL</sequence>
<proteinExistence type="predicted"/>
<feature type="signal peptide" evidence="5">
    <location>
        <begin position="1"/>
        <end position="32"/>
    </location>
</feature>
<gene>
    <name evidence="7" type="ORF">SAMN05444714_1513</name>
</gene>
<dbReference type="STRING" id="1123755.SAMN05444714_1513"/>
<dbReference type="EMBL" id="FOZM01000001">
    <property type="protein sequence ID" value="SFS13253.1"/>
    <property type="molecule type" value="Genomic_DNA"/>
</dbReference>
<keyword evidence="4" id="KW-0472">Membrane</keyword>
<evidence type="ECO:0000256" key="2">
    <source>
        <dbReference type="ARBA" id="ARBA00022692"/>
    </source>
</evidence>
<dbReference type="AlphaFoldDB" id="A0A1I6MCC2"/>
<evidence type="ECO:0000256" key="4">
    <source>
        <dbReference type="ARBA" id="ARBA00023136"/>
    </source>
</evidence>
<evidence type="ECO:0000256" key="1">
    <source>
        <dbReference type="ARBA" id="ARBA00004141"/>
    </source>
</evidence>
<dbReference type="Proteomes" id="UP000198926">
    <property type="component" value="Unassembled WGS sequence"/>
</dbReference>
<evidence type="ECO:0000313" key="7">
    <source>
        <dbReference type="EMBL" id="SFS13253.1"/>
    </source>
</evidence>
<keyword evidence="2" id="KW-0812">Transmembrane</keyword>
<dbReference type="Pfam" id="PF13675">
    <property type="entry name" value="PilJ"/>
    <property type="match status" value="2"/>
</dbReference>
<protein>
    <submittedName>
        <fullName evidence="7">Type IV pili methyl-accepting chemotaxis transducer N-term</fullName>
    </submittedName>
</protein>
<comment type="subcellular location">
    <subcellularLocation>
        <location evidence="1">Membrane</location>
        <topology evidence="1">Multi-pass membrane protein</topology>
    </subcellularLocation>
</comment>
<organism evidence="7 8">
    <name type="scientific">Yoonia litorea</name>
    <dbReference type="NCBI Taxonomy" id="1123755"/>
    <lineage>
        <taxon>Bacteria</taxon>
        <taxon>Pseudomonadati</taxon>
        <taxon>Pseudomonadota</taxon>
        <taxon>Alphaproteobacteria</taxon>
        <taxon>Rhodobacterales</taxon>
        <taxon>Paracoccaceae</taxon>
        <taxon>Yoonia</taxon>
    </lineage>
</organism>
<evidence type="ECO:0000256" key="5">
    <source>
        <dbReference type="SAM" id="SignalP"/>
    </source>
</evidence>
<keyword evidence="5" id="KW-0732">Signal</keyword>
<feature type="chain" id="PRO_5011539068" evidence="5">
    <location>
        <begin position="33"/>
        <end position="316"/>
    </location>
</feature>
<name>A0A1I6MCC2_9RHOB</name>
<feature type="domain" description="NarX-like N-terminal" evidence="6">
    <location>
        <begin position="184"/>
        <end position="288"/>
    </location>
</feature>